<organism evidence="4 5">
    <name type="scientific">Trypanosoma brucei equiperdum</name>
    <dbReference type="NCBI Taxonomy" id="630700"/>
    <lineage>
        <taxon>Eukaryota</taxon>
        <taxon>Discoba</taxon>
        <taxon>Euglenozoa</taxon>
        <taxon>Kinetoplastea</taxon>
        <taxon>Metakinetoplastina</taxon>
        <taxon>Trypanosomatida</taxon>
        <taxon>Trypanosomatidae</taxon>
        <taxon>Trypanosoma</taxon>
    </lineage>
</organism>
<evidence type="ECO:0000313" key="5">
    <source>
        <dbReference type="Proteomes" id="UP000266743"/>
    </source>
</evidence>
<dbReference type="InterPro" id="IPR014812">
    <property type="entry name" value="Vps51"/>
</dbReference>
<comment type="function">
    <text evidence="2">Acts as component of the GARP complex that is involved in retrograde transport from early and late endosomes to the trans-Golgi network (TGN).</text>
</comment>
<comment type="subunit">
    <text evidence="2">Component of the Golgi-associated retrograde protein (GARP) complex.</text>
</comment>
<dbReference type="Proteomes" id="UP000266743">
    <property type="component" value="Chromosome 10"/>
</dbReference>
<reference evidence="4 5" key="1">
    <citation type="submission" date="2018-09" db="EMBL/GenBank/DDBJ databases">
        <title>whole genome sequence of T. equiperdum IVM-t1 strain.</title>
        <authorList>
            <person name="Suganuma K."/>
        </authorList>
    </citation>
    <scope>NUCLEOTIDE SEQUENCE [LARGE SCALE GENOMIC DNA]</scope>
    <source>
        <strain evidence="4 5">IVM-t1</strain>
    </source>
</reference>
<dbReference type="PANTHER" id="PTHR15954:SF4">
    <property type="entry name" value="VACUOLAR PROTEIN SORTING-ASSOCIATED PROTEIN 51 HOMOLOG"/>
    <property type="match status" value="1"/>
</dbReference>
<dbReference type="GO" id="GO:1990745">
    <property type="term" value="C:EARP complex"/>
    <property type="evidence" value="ECO:0007669"/>
    <property type="project" value="TreeGrafter"/>
</dbReference>
<dbReference type="PANTHER" id="PTHR15954">
    <property type="entry name" value="VACUOLAR PROTEIN SORTING-ASSOCIATED PROTEIN 51 HOMOLOG"/>
    <property type="match status" value="1"/>
</dbReference>
<feature type="region of interest" description="Disordered" evidence="3">
    <location>
        <begin position="694"/>
        <end position="718"/>
    </location>
</feature>
<dbReference type="GO" id="GO:0007030">
    <property type="term" value="P:Golgi organization"/>
    <property type="evidence" value="ECO:0007669"/>
    <property type="project" value="UniProtKB-UniRule"/>
</dbReference>
<accession>A0A3L6L377</accession>
<keyword evidence="2" id="KW-0333">Golgi apparatus</keyword>
<dbReference type="EMBL" id="QSBY01000010">
    <property type="protein sequence ID" value="RHW68970.1"/>
    <property type="molecule type" value="Genomic_DNA"/>
</dbReference>
<proteinExistence type="inferred from homology"/>
<dbReference type="GO" id="GO:0005829">
    <property type="term" value="C:cytosol"/>
    <property type="evidence" value="ECO:0007669"/>
    <property type="project" value="GOC"/>
</dbReference>
<evidence type="ECO:0000313" key="4">
    <source>
        <dbReference type="EMBL" id="RHW68970.1"/>
    </source>
</evidence>
<dbReference type="GO" id="GO:0032456">
    <property type="term" value="P:endocytic recycling"/>
    <property type="evidence" value="ECO:0007669"/>
    <property type="project" value="TreeGrafter"/>
</dbReference>
<evidence type="ECO:0000256" key="2">
    <source>
        <dbReference type="RuleBase" id="RU368010"/>
    </source>
</evidence>
<keyword evidence="2" id="KW-0653">Protein transport</keyword>
<dbReference type="GO" id="GO:0042147">
    <property type="term" value="P:retrograde transport, endosome to Golgi"/>
    <property type="evidence" value="ECO:0007669"/>
    <property type="project" value="UniProtKB-UniRule"/>
</dbReference>
<sequence length="909" mass="100045">MCTGITGSHCRYRFSTLLFPCVCLPLWIQGRVFVKSLTGRGEGAYRCVRIIGVLTFLLFVRFPRFVSGMKTNNLERRRQIRQQLRAFYGDNLTAKDEPVTRESGEPDHSSASMNTRVNSIPPGLDMDSDSFDVGEYTTELFRVKSLKGVVETDAWLARTASRLETELRELVYRNYSKFISATDTIREIRSDVTEMGGRLHALSGNVENIDDVSKDVSGKLQEHRSRIEKVITKHRMLRKAQFLVGLADTMRLHMERKEHSECVRKWVMGDSFIAKHANIPKMAIVHKECKELAMHLYGVLREEVLSVSMENPDASEVIRRIVGELRLLRATPIFGEDKEITPHAGTDGALAPFEEEILSVLKINVREAFVVAVRSFNATIEAALLIPGLSEMHLEERAGVLMRPRLQEALAQLKSSLAIFHSGSEQLCSLFNQRDESAFSKYIIEEVEPVLTDTIVAITTPLGNLLVAIVDAIAKDGSSLLGSPATVQTDLSTVFTTLAKHLMHYSTTMKGLGVTYLNSAMNQHSEKYAEMVDKSVLGVLLKFVNYLETHVTETNDAQKTKLGDDNASDPQKQQEVCFNMCLSRFVLANAAVAADLKSVSAIIESVTSRRSELIDLQKKNARLTRALLRRGIVLSGQFFLNSALPAFSPATAVDPSASTASEHGGIAVCLRNTVVRLGELYNFLKQGVVPSVDDGNTKCASPPAEKHRGNDSASGSTAGGSQLLYSAPGSGRNAGATRATRLAVCFTRKKEDALQASVERIFSKQSQNNAVLQTMPLEFRAASVVAAIAVYLVKGIVEYVRRVTFTRCGFQCVQTSCTFLLHAFTPTALTSSSPAGTSQSLKVTVSLEEWLSDCGDERLLKGLPFLLNECCTCAYERCGEKVPLTAVVVERLVRSVLEEMEGVSVSAEA</sequence>
<protein>
    <recommendedName>
        <fullName evidence="2">Vacuolar protein sorting-associated protein 51 homolog</fullName>
    </recommendedName>
</protein>
<feature type="compositionally biased region" description="Basic and acidic residues" evidence="3">
    <location>
        <begin position="96"/>
        <end position="108"/>
    </location>
</feature>
<comment type="similarity">
    <text evidence="1 2">Belongs to the VPS51 family.</text>
</comment>
<dbReference type="GO" id="GO:0048193">
    <property type="term" value="P:Golgi vesicle transport"/>
    <property type="evidence" value="ECO:0007669"/>
    <property type="project" value="TreeGrafter"/>
</dbReference>
<dbReference type="GO" id="GO:0015031">
    <property type="term" value="P:protein transport"/>
    <property type="evidence" value="ECO:0007669"/>
    <property type="project" value="UniProtKB-UniRule"/>
</dbReference>
<keyword evidence="2" id="KW-0813">Transport</keyword>
<name>A0A3L6L377_9TRYP</name>
<feature type="region of interest" description="Disordered" evidence="3">
    <location>
        <begin position="96"/>
        <end position="119"/>
    </location>
</feature>
<feature type="compositionally biased region" description="Polar residues" evidence="3">
    <location>
        <begin position="109"/>
        <end position="118"/>
    </location>
</feature>
<dbReference type="AlphaFoldDB" id="A0A3L6L377"/>
<evidence type="ECO:0000256" key="3">
    <source>
        <dbReference type="SAM" id="MobiDB-lite"/>
    </source>
</evidence>
<dbReference type="GO" id="GO:0000938">
    <property type="term" value="C:GARP complex"/>
    <property type="evidence" value="ECO:0007669"/>
    <property type="project" value="UniProtKB-UniRule"/>
</dbReference>
<dbReference type="GO" id="GO:0016020">
    <property type="term" value="C:membrane"/>
    <property type="evidence" value="ECO:0007669"/>
    <property type="project" value="TreeGrafter"/>
</dbReference>
<dbReference type="GO" id="GO:0007041">
    <property type="term" value="P:lysosomal transport"/>
    <property type="evidence" value="ECO:0007669"/>
    <property type="project" value="TreeGrafter"/>
</dbReference>
<dbReference type="Pfam" id="PF08700">
    <property type="entry name" value="VPS51_Exo84_N"/>
    <property type="match status" value="1"/>
</dbReference>
<dbReference type="GO" id="GO:0006869">
    <property type="term" value="P:lipid transport"/>
    <property type="evidence" value="ECO:0007669"/>
    <property type="project" value="UniProtKB-UniRule"/>
</dbReference>
<keyword evidence="2" id="KW-0445">Lipid transport</keyword>
<gene>
    <name evidence="4" type="ORF">DPX39_100027100</name>
</gene>
<evidence type="ECO:0000256" key="1">
    <source>
        <dbReference type="ARBA" id="ARBA00006080"/>
    </source>
</evidence>
<comment type="subcellular location">
    <subcellularLocation>
        <location evidence="2">Golgi apparatus</location>
        <location evidence="2">trans-Golgi network</location>
    </subcellularLocation>
</comment>
<comment type="caution">
    <text evidence="4">The sequence shown here is derived from an EMBL/GenBank/DDBJ whole genome shotgun (WGS) entry which is preliminary data.</text>
</comment>